<sequence length="313" mass="35015">MTQMVFAAGVYGVIGFESAERILRILSPTVEKFTGKPLPSLTEVILTSSLPGIVKYGAPSSALGIDLTATLAAPGVNIGDLVSVPALDYLGLNPLNGFAEGKGRGIIPTGFKHVVTSIASDSEEEKRESWVKFLSAIAPSSMQGYVEQYYNNLPSGYWKYWTPSSEFKNAHSTGGYENVVRNPFKRGRGQIKRTFEDWRARTFASYSIEEKEALKLVYVTTRLKRNLRDDISGYLTAGAQHLMKEGFVPLYIVDRLKNYGLSFDQIWERVTNRADLMNTTILDRLIKKTNALQYNDRVSKLREMAETRGFQLD</sequence>
<organism evidence="1">
    <name type="scientific">uncultured virus</name>
    <dbReference type="NCBI Taxonomy" id="340016"/>
    <lineage>
        <taxon>Viruses</taxon>
        <taxon>environmental samples</taxon>
    </lineage>
</organism>
<protein>
    <submittedName>
        <fullName evidence="1">Uncharacterized protein</fullName>
    </submittedName>
</protein>
<reference evidence="1" key="1">
    <citation type="submission" date="2016-10" db="EMBL/GenBank/DDBJ databases">
        <authorList>
            <person name="Varghese N."/>
        </authorList>
    </citation>
    <scope>NUCLEOTIDE SEQUENCE</scope>
</reference>
<dbReference type="EMBL" id="KY052836">
    <property type="protein sequence ID" value="ASF00447.1"/>
    <property type="molecule type" value="Genomic_DNA"/>
</dbReference>
<evidence type="ECO:0000313" key="1">
    <source>
        <dbReference type="EMBL" id="ASF00447.1"/>
    </source>
</evidence>
<proteinExistence type="predicted"/>
<name>A0A218MMD1_9VIRU</name>
<accession>A0A218MMD1</accession>
<reference evidence="1" key="2">
    <citation type="journal article" date="2017" name="Nat. Commun.">
        <title>Single-virus genomics reveals hidden cosmopolitan and abundant viruses.</title>
        <authorList>
            <person name="Martinez-Hernandez F."/>
            <person name="Fornas O."/>
            <person name="Lluesma Gomez M."/>
            <person name="Bolduc B."/>
            <person name="de la Cruz Pena M.J."/>
            <person name="Martinez J.M."/>
            <person name="Anton J."/>
            <person name="Gasol J.M."/>
            <person name="Rosselli R."/>
            <person name="Rodriguez-Valera F."/>
            <person name="Sullivan M.B."/>
            <person name="Acinas S.G."/>
            <person name="Martinez-Garcia M."/>
        </authorList>
    </citation>
    <scope>NUCLEOTIDE SEQUENCE</scope>
</reference>